<evidence type="ECO:0000256" key="3">
    <source>
        <dbReference type="ARBA" id="ARBA00022691"/>
    </source>
</evidence>
<dbReference type="STRING" id="205917.A0A4Y9YVN1"/>
<dbReference type="InterPro" id="IPR012967">
    <property type="entry name" value="COMT_dimerisation"/>
</dbReference>
<evidence type="ECO:0000256" key="1">
    <source>
        <dbReference type="ARBA" id="ARBA00022603"/>
    </source>
</evidence>
<dbReference type="SUPFAM" id="SSF46785">
    <property type="entry name" value="Winged helix' DNA-binding domain"/>
    <property type="match status" value="1"/>
</dbReference>
<proteinExistence type="predicted"/>
<dbReference type="Gene3D" id="1.10.10.10">
    <property type="entry name" value="Winged helix-like DNA-binding domain superfamily/Winged helix DNA-binding domain"/>
    <property type="match status" value="1"/>
</dbReference>
<dbReference type="EMBL" id="SEOQ01000243">
    <property type="protein sequence ID" value="TFY66484.1"/>
    <property type="molecule type" value="Genomic_DNA"/>
</dbReference>
<dbReference type="GO" id="GO:0008171">
    <property type="term" value="F:O-methyltransferase activity"/>
    <property type="evidence" value="ECO:0007669"/>
    <property type="project" value="InterPro"/>
</dbReference>
<feature type="domain" description="O-methyltransferase dimerisation" evidence="5">
    <location>
        <begin position="76"/>
        <end position="153"/>
    </location>
</feature>
<dbReference type="GO" id="GO:0032259">
    <property type="term" value="P:methylation"/>
    <property type="evidence" value="ECO:0007669"/>
    <property type="project" value="UniProtKB-KW"/>
</dbReference>
<evidence type="ECO:0000313" key="6">
    <source>
        <dbReference type="EMBL" id="TFY66484.1"/>
    </source>
</evidence>
<dbReference type="AlphaFoldDB" id="A0A4Y9YVN1"/>
<dbReference type="Gene3D" id="3.40.50.150">
    <property type="entry name" value="Vaccinia Virus protein VP39"/>
    <property type="match status" value="1"/>
</dbReference>
<keyword evidence="1" id="KW-0489">Methyltransferase</keyword>
<dbReference type="Pfam" id="PF08100">
    <property type="entry name" value="Dimerisation"/>
    <property type="match status" value="1"/>
</dbReference>
<dbReference type="PANTHER" id="PTHR43712:SF2">
    <property type="entry name" value="O-METHYLTRANSFERASE CICE"/>
    <property type="match status" value="1"/>
</dbReference>
<evidence type="ECO:0000313" key="7">
    <source>
        <dbReference type="Proteomes" id="UP000298327"/>
    </source>
</evidence>
<reference evidence="6 7" key="1">
    <citation type="submission" date="2019-02" db="EMBL/GenBank/DDBJ databases">
        <title>Genome sequencing of the rare red list fungi Dentipellis fragilis.</title>
        <authorList>
            <person name="Buettner E."/>
            <person name="Kellner H."/>
        </authorList>
    </citation>
    <scope>NUCLEOTIDE SEQUENCE [LARGE SCALE GENOMIC DNA]</scope>
    <source>
        <strain evidence="6 7">DSM 105465</strain>
    </source>
</reference>
<dbReference type="InterPro" id="IPR036388">
    <property type="entry name" value="WH-like_DNA-bd_sf"/>
</dbReference>
<keyword evidence="7" id="KW-1185">Reference proteome</keyword>
<dbReference type="PANTHER" id="PTHR43712">
    <property type="entry name" value="PUTATIVE (AFU_ORTHOLOGUE AFUA_4G14580)-RELATED"/>
    <property type="match status" value="1"/>
</dbReference>
<comment type="caution">
    <text evidence="6">The sequence shown here is derived from an EMBL/GenBank/DDBJ whole genome shotgun (WGS) entry which is preliminary data.</text>
</comment>
<feature type="domain" description="O-methyltransferase C-terminal" evidence="4">
    <location>
        <begin position="208"/>
        <end position="388"/>
    </location>
</feature>
<dbReference type="PROSITE" id="PS51683">
    <property type="entry name" value="SAM_OMT_II"/>
    <property type="match status" value="1"/>
</dbReference>
<evidence type="ECO:0000256" key="2">
    <source>
        <dbReference type="ARBA" id="ARBA00022679"/>
    </source>
</evidence>
<dbReference type="SUPFAM" id="SSF53335">
    <property type="entry name" value="S-adenosyl-L-methionine-dependent methyltransferases"/>
    <property type="match status" value="1"/>
</dbReference>
<gene>
    <name evidence="6" type="ORF">EVG20_g4602</name>
</gene>
<dbReference type="OrthoDB" id="2410195at2759"/>
<sequence>MSTLRQLLNLIQTSLATLESTCASEGLPIPELNEPFTPQSEAFRANPTVALAAHTASAAALQLSAILSPPQVSLYHTVAGHYRSAAVRACLESNVTEILREAGPQGLHIRDITAKNGQDPNKLGRLLRYLALNHVYREVSPDVFANTRLSSMLDTYKPSANVIADPDHKYDGTIGLAALASHHLDEAFKASAYTWETISDPQTSHSGDPTASAFARAFGVKETLWQFYEHPEEKYRQRRFDAGMHGVQAVQPPDAILDIYDWKRLSPGSSVVDVGGGVGTSAFPLARDFPALKVVVQDRPDVIADAKKLWSTKMPEAVDSGRVELEAHDFFNAQPKRDVSIFLLKQVMHDWSDEYCAKLLKRLREAANSSTKLILFESVMPYACHDPTGDDGKGVPGAVPVEAPAPLLANFGAVHEAGYISDMTMFVMFNSQERTFHHFERLLRDAGWKLTLVRRGHGDDAFLQSMEAVPS</sequence>
<keyword evidence="3" id="KW-0949">S-adenosyl-L-methionine</keyword>
<dbReference type="InterPro" id="IPR001077">
    <property type="entry name" value="COMT_C"/>
</dbReference>
<accession>A0A4Y9YVN1</accession>
<dbReference type="Pfam" id="PF00891">
    <property type="entry name" value="Methyltransf_2"/>
    <property type="match status" value="1"/>
</dbReference>
<evidence type="ECO:0000259" key="5">
    <source>
        <dbReference type="Pfam" id="PF08100"/>
    </source>
</evidence>
<dbReference type="InterPro" id="IPR036390">
    <property type="entry name" value="WH_DNA-bd_sf"/>
</dbReference>
<name>A0A4Y9YVN1_9AGAM</name>
<organism evidence="6 7">
    <name type="scientific">Dentipellis fragilis</name>
    <dbReference type="NCBI Taxonomy" id="205917"/>
    <lineage>
        <taxon>Eukaryota</taxon>
        <taxon>Fungi</taxon>
        <taxon>Dikarya</taxon>
        <taxon>Basidiomycota</taxon>
        <taxon>Agaricomycotina</taxon>
        <taxon>Agaricomycetes</taxon>
        <taxon>Russulales</taxon>
        <taxon>Hericiaceae</taxon>
        <taxon>Dentipellis</taxon>
    </lineage>
</organism>
<evidence type="ECO:0000259" key="4">
    <source>
        <dbReference type="Pfam" id="PF00891"/>
    </source>
</evidence>
<dbReference type="InterPro" id="IPR029063">
    <property type="entry name" value="SAM-dependent_MTases_sf"/>
</dbReference>
<protein>
    <submittedName>
        <fullName evidence="6">Uncharacterized protein</fullName>
    </submittedName>
</protein>
<dbReference type="InterPro" id="IPR016461">
    <property type="entry name" value="COMT-like"/>
</dbReference>
<dbReference type="GO" id="GO:0046983">
    <property type="term" value="F:protein dimerization activity"/>
    <property type="evidence" value="ECO:0007669"/>
    <property type="project" value="InterPro"/>
</dbReference>
<dbReference type="Proteomes" id="UP000298327">
    <property type="component" value="Unassembled WGS sequence"/>
</dbReference>
<keyword evidence="2" id="KW-0808">Transferase</keyword>